<dbReference type="RefSeq" id="WP_083192820.1">
    <property type="nucleotide sequence ID" value="NZ_CP020570.1"/>
</dbReference>
<accession>A0A1V0UD35</accession>
<dbReference type="Proteomes" id="UP000192445">
    <property type="component" value="Chromosome"/>
</dbReference>
<proteinExistence type="predicted"/>
<reference evidence="2 3" key="1">
    <citation type="submission" date="2017-03" db="EMBL/GenBank/DDBJ databases">
        <title>Complete Genome Sequence of a natural compounds producer, Streptomyces violaceus S21.</title>
        <authorList>
            <person name="Zhong C."/>
            <person name="Zhao Z."/>
            <person name="Fu J."/>
            <person name="Zong G."/>
            <person name="Qin R."/>
            <person name="Cao G."/>
        </authorList>
    </citation>
    <scope>NUCLEOTIDE SEQUENCE [LARGE SCALE GENOMIC DNA]</scope>
    <source>
        <strain evidence="2 3">S21</strain>
    </source>
</reference>
<dbReference type="AlphaFoldDB" id="A0A1V0UD35"/>
<protein>
    <recommendedName>
        <fullName evidence="4">Protein kilB</fullName>
    </recommendedName>
</protein>
<feature type="region of interest" description="Disordered" evidence="1">
    <location>
        <begin position="138"/>
        <end position="172"/>
    </location>
</feature>
<name>A0A1V0UD35_STRVN</name>
<evidence type="ECO:0000313" key="3">
    <source>
        <dbReference type="Proteomes" id="UP000192445"/>
    </source>
</evidence>
<gene>
    <name evidence="2" type="ORF">B1H20_16910</name>
</gene>
<evidence type="ECO:0008006" key="4">
    <source>
        <dbReference type="Google" id="ProtNLM"/>
    </source>
</evidence>
<evidence type="ECO:0000256" key="1">
    <source>
        <dbReference type="SAM" id="MobiDB-lite"/>
    </source>
</evidence>
<dbReference type="KEGG" id="svu:B1H20_16910"/>
<sequence>MWESAIAVIGTLAGGLLVTVTQQVTDRRTQREQHRAQVADLTGQLLSAALRYRQLYWLRIDTLRAGEPDPVVRADFYQARSDVTEARDRLALVVTDETLLRAAGRAAWSALDLSEIDPGLPEGGRYAPEVEARLDAARERSRDAHTALRQAATGYGTRAAPGRAVDSRSDSA</sequence>
<dbReference type="EMBL" id="CP020570">
    <property type="protein sequence ID" value="ARF62882.1"/>
    <property type="molecule type" value="Genomic_DNA"/>
</dbReference>
<organism evidence="2 3">
    <name type="scientific">Streptomyces violaceoruber</name>
    <dbReference type="NCBI Taxonomy" id="1935"/>
    <lineage>
        <taxon>Bacteria</taxon>
        <taxon>Bacillati</taxon>
        <taxon>Actinomycetota</taxon>
        <taxon>Actinomycetes</taxon>
        <taxon>Kitasatosporales</taxon>
        <taxon>Streptomycetaceae</taxon>
        <taxon>Streptomyces</taxon>
        <taxon>Streptomyces violaceoruber group</taxon>
    </lineage>
</organism>
<dbReference type="OrthoDB" id="4300839at2"/>
<evidence type="ECO:0000313" key="2">
    <source>
        <dbReference type="EMBL" id="ARF62882.1"/>
    </source>
</evidence>